<keyword evidence="2" id="KW-0378">Hydrolase</keyword>
<proteinExistence type="inferred from homology"/>
<evidence type="ECO:0000256" key="3">
    <source>
        <dbReference type="ARBA" id="ARBA00023295"/>
    </source>
</evidence>
<dbReference type="Pfam" id="PF01156">
    <property type="entry name" value="IU_nuc_hydro"/>
    <property type="match status" value="1"/>
</dbReference>
<comment type="caution">
    <text evidence="5">The sequence shown here is derived from an EMBL/GenBank/DDBJ whole genome shotgun (WGS) entry which is preliminary data.</text>
</comment>
<name>A0ABP0CD44_9PEZI</name>
<dbReference type="InterPro" id="IPR023186">
    <property type="entry name" value="IUNH"/>
</dbReference>
<dbReference type="InterPro" id="IPR036452">
    <property type="entry name" value="Ribo_hydro-like"/>
</dbReference>
<dbReference type="EMBL" id="CAWUHC010000084">
    <property type="protein sequence ID" value="CAK7229977.1"/>
    <property type="molecule type" value="Genomic_DNA"/>
</dbReference>
<evidence type="ECO:0000256" key="2">
    <source>
        <dbReference type="ARBA" id="ARBA00022801"/>
    </source>
</evidence>
<evidence type="ECO:0000313" key="6">
    <source>
        <dbReference type="Proteomes" id="UP001642406"/>
    </source>
</evidence>
<evidence type="ECO:0000256" key="1">
    <source>
        <dbReference type="ARBA" id="ARBA00009176"/>
    </source>
</evidence>
<evidence type="ECO:0000259" key="4">
    <source>
        <dbReference type="Pfam" id="PF01156"/>
    </source>
</evidence>
<comment type="similarity">
    <text evidence="1">Belongs to the IUNH family.</text>
</comment>
<evidence type="ECO:0000313" key="5">
    <source>
        <dbReference type="EMBL" id="CAK7229977.1"/>
    </source>
</evidence>
<gene>
    <name evidence="5" type="ORF">SBRCBS47491_007430</name>
</gene>
<dbReference type="PANTHER" id="PTHR12304">
    <property type="entry name" value="INOSINE-URIDINE PREFERRING NUCLEOSIDE HYDROLASE"/>
    <property type="match status" value="1"/>
</dbReference>
<dbReference type="PANTHER" id="PTHR12304:SF4">
    <property type="entry name" value="URIDINE NUCLEOSIDASE"/>
    <property type="match status" value="1"/>
</dbReference>
<sequence length="323" mass="34661">MPTRIILDTDLSMGAGADVDDGFALALAHADPELQLDMVTTVNGNTDVESATILTGVLMDRLGIPATTTPLYKGAATPLIHTDLKRTVAPHVEALRATARPPVAGHYAAHAIVEHVMANPGEITLVCIGPLTNVALALVMEPRLAGALKELVIMGGVFFGTMYSWNKPGEFNVFTDPEAARAVLRSGASQRWIGLDVTLQVRMTTADADALKAVEDEKSFSRFAGEAAATYIAYQTQRFPGRIPRMTSVPMHDPLAVAVVSRPELCEYKELAVNIETGEGVTRGIMVCDRQEVPNPPAPNCRVAVGVNADAFRERFLSFIRGL</sequence>
<keyword evidence="6" id="KW-1185">Reference proteome</keyword>
<dbReference type="Gene3D" id="3.90.245.10">
    <property type="entry name" value="Ribonucleoside hydrolase-like"/>
    <property type="match status" value="1"/>
</dbReference>
<dbReference type="Proteomes" id="UP001642406">
    <property type="component" value="Unassembled WGS sequence"/>
</dbReference>
<dbReference type="SUPFAM" id="SSF53590">
    <property type="entry name" value="Nucleoside hydrolase"/>
    <property type="match status" value="1"/>
</dbReference>
<dbReference type="InterPro" id="IPR001910">
    <property type="entry name" value="Inosine/uridine_hydrolase_dom"/>
</dbReference>
<feature type="domain" description="Inosine/uridine-preferring nucleoside hydrolase" evidence="4">
    <location>
        <begin position="5"/>
        <end position="314"/>
    </location>
</feature>
<protein>
    <recommendedName>
        <fullName evidence="4">Inosine/uridine-preferring nucleoside hydrolase domain-containing protein</fullName>
    </recommendedName>
</protein>
<accession>A0ABP0CD44</accession>
<keyword evidence="3" id="KW-0326">Glycosidase</keyword>
<organism evidence="5 6">
    <name type="scientific">Sporothrix bragantina</name>
    <dbReference type="NCBI Taxonomy" id="671064"/>
    <lineage>
        <taxon>Eukaryota</taxon>
        <taxon>Fungi</taxon>
        <taxon>Dikarya</taxon>
        <taxon>Ascomycota</taxon>
        <taxon>Pezizomycotina</taxon>
        <taxon>Sordariomycetes</taxon>
        <taxon>Sordariomycetidae</taxon>
        <taxon>Ophiostomatales</taxon>
        <taxon>Ophiostomataceae</taxon>
        <taxon>Sporothrix</taxon>
    </lineage>
</organism>
<reference evidence="5 6" key="1">
    <citation type="submission" date="2024-01" db="EMBL/GenBank/DDBJ databases">
        <authorList>
            <person name="Allen C."/>
            <person name="Tagirdzhanova G."/>
        </authorList>
    </citation>
    <scope>NUCLEOTIDE SEQUENCE [LARGE SCALE GENOMIC DNA]</scope>
</reference>